<proteinExistence type="predicted"/>
<comment type="caution">
    <text evidence="1">The sequence shown here is derived from an EMBL/GenBank/DDBJ whole genome shotgun (WGS) entry which is preliminary data.</text>
</comment>
<keyword evidence="2" id="KW-1185">Reference proteome</keyword>
<evidence type="ECO:0000313" key="2">
    <source>
        <dbReference type="Proteomes" id="UP001633002"/>
    </source>
</evidence>
<name>A0ABD3GU46_9MARC</name>
<gene>
    <name evidence="1" type="ORF">R1sor_000685</name>
</gene>
<evidence type="ECO:0000313" key="1">
    <source>
        <dbReference type="EMBL" id="KAL3682663.1"/>
    </source>
</evidence>
<protein>
    <recommendedName>
        <fullName evidence="3">Reverse transcriptase zinc-binding domain-containing protein</fullName>
    </recommendedName>
</protein>
<dbReference type="EMBL" id="JBJQOH010000006">
    <property type="protein sequence ID" value="KAL3682663.1"/>
    <property type="molecule type" value="Genomic_DNA"/>
</dbReference>
<dbReference type="AlphaFoldDB" id="A0ABD3GU46"/>
<organism evidence="1 2">
    <name type="scientific">Riccia sorocarpa</name>
    <dbReference type="NCBI Taxonomy" id="122646"/>
    <lineage>
        <taxon>Eukaryota</taxon>
        <taxon>Viridiplantae</taxon>
        <taxon>Streptophyta</taxon>
        <taxon>Embryophyta</taxon>
        <taxon>Marchantiophyta</taxon>
        <taxon>Marchantiopsida</taxon>
        <taxon>Marchantiidae</taxon>
        <taxon>Marchantiales</taxon>
        <taxon>Ricciaceae</taxon>
        <taxon>Riccia</taxon>
    </lineage>
</organism>
<accession>A0ABD3GU46</accession>
<evidence type="ECO:0008006" key="3">
    <source>
        <dbReference type="Google" id="ProtNLM"/>
    </source>
</evidence>
<reference evidence="1 2" key="1">
    <citation type="submission" date="2024-09" db="EMBL/GenBank/DDBJ databases">
        <title>Chromosome-scale assembly of Riccia sorocarpa.</title>
        <authorList>
            <person name="Paukszto L."/>
        </authorList>
    </citation>
    <scope>NUCLEOTIDE SEQUENCE [LARGE SCALE GENOMIC DNA]</scope>
    <source>
        <strain evidence="1">LP-2024</strain>
        <tissue evidence="1">Aerial parts of the thallus</tissue>
    </source>
</reference>
<sequence>MWNAWSTVKKKLRWNDGCAEISEHLTLEQATLIKHWGDKEQAGEFRRAIGQLRRAGISTVKEGEQALERHQTWSSALYSTRCSPEDRDRRRVEELESWLRTKILVQKAIHELGGWVWIEDQHVVQWELTTKEWTGKLHKKKEFSEYLNSKWGCNNKKRHWEWRWTTLWKAAIHNRRTAWIWRFLHRGYFTGSRSKGWAEEHRNCLRCGSTLETLEHAFWTCSRIQSRHTELKELRIIPREHQTRNHTMKIWAHKREKAKQRIGFSRWQQCASASEWHHASVK</sequence>
<dbReference type="Proteomes" id="UP001633002">
    <property type="component" value="Unassembled WGS sequence"/>
</dbReference>